<keyword evidence="5" id="KW-1133">Transmembrane helix</keyword>
<dbReference type="GO" id="GO:0004888">
    <property type="term" value="F:transmembrane signaling receptor activity"/>
    <property type="evidence" value="ECO:0007669"/>
    <property type="project" value="TreeGrafter"/>
</dbReference>
<evidence type="ECO:0000256" key="2">
    <source>
        <dbReference type="ARBA" id="ARBA00022692"/>
    </source>
</evidence>
<reference evidence="8" key="2">
    <citation type="submission" date="2025-09" db="UniProtKB">
        <authorList>
            <consortium name="Ensembl"/>
        </authorList>
    </citation>
    <scope>IDENTIFICATION</scope>
</reference>
<feature type="region of interest" description="Disordered" evidence="4">
    <location>
        <begin position="342"/>
        <end position="365"/>
    </location>
</feature>
<dbReference type="InterPro" id="IPR013783">
    <property type="entry name" value="Ig-like_fold"/>
</dbReference>
<evidence type="ECO:0000256" key="1">
    <source>
        <dbReference type="ARBA" id="ARBA00004370"/>
    </source>
</evidence>
<keyword evidence="2 5" id="KW-0812">Transmembrane</keyword>
<accession>A0A8C1D364</accession>
<name>A0A8C1D364_CYPCA</name>
<organism evidence="8 9">
    <name type="scientific">Cyprinus carpio carpio</name>
    <dbReference type="NCBI Taxonomy" id="630221"/>
    <lineage>
        <taxon>Eukaryota</taxon>
        <taxon>Metazoa</taxon>
        <taxon>Chordata</taxon>
        <taxon>Craniata</taxon>
        <taxon>Vertebrata</taxon>
        <taxon>Euteleostomi</taxon>
        <taxon>Actinopterygii</taxon>
        <taxon>Neopterygii</taxon>
        <taxon>Teleostei</taxon>
        <taxon>Ostariophysi</taxon>
        <taxon>Cypriniformes</taxon>
        <taxon>Cyprinidae</taxon>
        <taxon>Cyprininae</taxon>
        <taxon>Cyprinus</taxon>
    </lineage>
</organism>
<evidence type="ECO:0000259" key="7">
    <source>
        <dbReference type="SMART" id="SM00409"/>
    </source>
</evidence>
<feature type="domain" description="Immunoglobulin" evidence="7">
    <location>
        <begin position="124"/>
        <end position="225"/>
    </location>
</feature>
<keyword evidence="3 5" id="KW-0472">Membrane</keyword>
<dbReference type="InterPro" id="IPR050671">
    <property type="entry name" value="CD300_family_receptors"/>
</dbReference>
<keyword evidence="6" id="KW-0732">Signal</keyword>
<keyword evidence="9" id="KW-1185">Reference proteome</keyword>
<sequence>MKIIWTFTLLMIPGVLSSINVTGYSGGGVSITCRYDRRYTDNKKYFCKGRWSECTDRIRTNTKNKQVDSGRFSLYDDTRAAVFTVTIRDLSEQDSDIYYCGTDIYAKVDFYTEVKLNVVTDEKISAVRGYSGGNVIINYKYKTVEGNPLIDVCKTGADQCFTLINTDRAAEWTHDGRFSVHDDRSARLLRVFIRELNENDSGEYKITVKVSEDYSFFSEFHLNIRDADCCEKSISLSAAAGGSVNISCRYPQSHSADVKFVCRRSGSDLCAEETSVKESRRWSAEGQMQLYDDREQQLLTGIISHVTQQHSAEYWCGVQSDQGHKSFITRVLVSVTDANSHRISTSSSTSTSSSSSSSSFSSGESPLVSSVSPITGSSLIISVSVLLLLIFTVILIVIITLWRRRQLHNAHSSFKRSQRTPANIDAASHYHCDYEETEYNHRQLPTNPSDSTNTIYATPQLPINPSDSTNTIYANPEFP</sequence>
<proteinExistence type="predicted"/>
<dbReference type="OMA" id="WCCVNST"/>
<feature type="domain" description="Immunoglobulin" evidence="7">
    <location>
        <begin position="233"/>
        <end position="334"/>
    </location>
</feature>
<feature type="signal peptide" evidence="6">
    <location>
        <begin position="1"/>
        <end position="17"/>
    </location>
</feature>
<dbReference type="SUPFAM" id="SSF48726">
    <property type="entry name" value="Immunoglobulin"/>
    <property type="match status" value="2"/>
</dbReference>
<dbReference type="Pfam" id="PF07686">
    <property type="entry name" value="V-set"/>
    <property type="match status" value="3"/>
</dbReference>
<dbReference type="GO" id="GO:0005886">
    <property type="term" value="C:plasma membrane"/>
    <property type="evidence" value="ECO:0007669"/>
    <property type="project" value="TreeGrafter"/>
</dbReference>
<evidence type="ECO:0000256" key="5">
    <source>
        <dbReference type="SAM" id="Phobius"/>
    </source>
</evidence>
<feature type="transmembrane region" description="Helical" evidence="5">
    <location>
        <begin position="379"/>
        <end position="402"/>
    </location>
</feature>
<evidence type="ECO:0000313" key="8">
    <source>
        <dbReference type="Ensembl" id="ENSCCRP00000055406.2"/>
    </source>
</evidence>
<feature type="compositionally biased region" description="Low complexity" evidence="4">
    <location>
        <begin position="344"/>
        <end position="365"/>
    </location>
</feature>
<dbReference type="InterPro" id="IPR013106">
    <property type="entry name" value="Ig_V-set"/>
</dbReference>
<dbReference type="GeneTree" id="ENSGT00950000182977"/>
<dbReference type="AlphaFoldDB" id="A0A8C1D364"/>
<dbReference type="Ensembl" id="ENSCCRT00000060053.2">
    <property type="protein sequence ID" value="ENSCCRP00000055406.2"/>
    <property type="gene ID" value="ENSCCRG00000029654.2"/>
</dbReference>
<dbReference type="PANTHER" id="PTHR11860">
    <property type="entry name" value="POLYMERIC-IMMUNOGLOBULIN RECEPTOR"/>
    <property type="match status" value="1"/>
</dbReference>
<comment type="subcellular location">
    <subcellularLocation>
        <location evidence="1">Membrane</location>
    </subcellularLocation>
</comment>
<dbReference type="InterPro" id="IPR036179">
    <property type="entry name" value="Ig-like_dom_sf"/>
</dbReference>
<evidence type="ECO:0000256" key="3">
    <source>
        <dbReference type="ARBA" id="ARBA00023136"/>
    </source>
</evidence>
<evidence type="ECO:0000313" key="9">
    <source>
        <dbReference type="Proteomes" id="UP001108240"/>
    </source>
</evidence>
<dbReference type="InterPro" id="IPR003599">
    <property type="entry name" value="Ig_sub"/>
</dbReference>
<feature type="chain" id="PRO_5039922546" description="Immunoglobulin domain-containing protein" evidence="6">
    <location>
        <begin position="18"/>
        <end position="479"/>
    </location>
</feature>
<protein>
    <recommendedName>
        <fullName evidence="7">Immunoglobulin domain-containing protein</fullName>
    </recommendedName>
</protein>
<dbReference type="CDD" id="cd05716">
    <property type="entry name" value="IgV_pIgR_like"/>
    <property type="match status" value="1"/>
</dbReference>
<reference evidence="8" key="1">
    <citation type="submission" date="2025-08" db="UniProtKB">
        <authorList>
            <consortium name="Ensembl"/>
        </authorList>
    </citation>
    <scope>IDENTIFICATION</scope>
</reference>
<feature type="domain" description="Immunoglobulin" evidence="7">
    <location>
        <begin position="18"/>
        <end position="119"/>
    </location>
</feature>
<dbReference type="SMART" id="SM00409">
    <property type="entry name" value="IG"/>
    <property type="match status" value="3"/>
</dbReference>
<evidence type="ECO:0000256" key="4">
    <source>
        <dbReference type="SAM" id="MobiDB-lite"/>
    </source>
</evidence>
<dbReference type="Gene3D" id="2.60.40.10">
    <property type="entry name" value="Immunoglobulins"/>
    <property type="match status" value="3"/>
</dbReference>
<dbReference type="PANTHER" id="PTHR11860:SF118">
    <property type="entry name" value="CMRF35-LIKE MOLECULE 3-RELATED"/>
    <property type="match status" value="1"/>
</dbReference>
<dbReference type="Proteomes" id="UP001108240">
    <property type="component" value="Unplaced"/>
</dbReference>
<evidence type="ECO:0000256" key="6">
    <source>
        <dbReference type="SAM" id="SignalP"/>
    </source>
</evidence>